<dbReference type="EMBL" id="GBXM01059555">
    <property type="protein sequence ID" value="JAH49022.1"/>
    <property type="molecule type" value="Transcribed_RNA"/>
</dbReference>
<sequence>MNITCMEMPTIEAHILSGIKVVSMDLNEPLSPYLRIIWKPMKANL</sequence>
<reference evidence="1" key="1">
    <citation type="submission" date="2014-11" db="EMBL/GenBank/DDBJ databases">
        <authorList>
            <person name="Amaro Gonzalez C."/>
        </authorList>
    </citation>
    <scope>NUCLEOTIDE SEQUENCE</scope>
</reference>
<reference evidence="1" key="2">
    <citation type="journal article" date="2015" name="Fish Shellfish Immunol.">
        <title>Early steps in the European eel (Anguilla anguilla)-Vibrio vulnificus interaction in the gills: Role of the RtxA13 toxin.</title>
        <authorList>
            <person name="Callol A."/>
            <person name="Pajuelo D."/>
            <person name="Ebbesson L."/>
            <person name="Teles M."/>
            <person name="MacKenzie S."/>
            <person name="Amaro C."/>
        </authorList>
    </citation>
    <scope>NUCLEOTIDE SEQUENCE</scope>
</reference>
<evidence type="ECO:0000313" key="1">
    <source>
        <dbReference type="EMBL" id="JAH49022.1"/>
    </source>
</evidence>
<proteinExistence type="predicted"/>
<dbReference type="AlphaFoldDB" id="A0A0E9T6H2"/>
<accession>A0A0E9T6H2</accession>
<name>A0A0E9T6H2_ANGAN</name>
<organism evidence="1">
    <name type="scientific">Anguilla anguilla</name>
    <name type="common">European freshwater eel</name>
    <name type="synonym">Muraena anguilla</name>
    <dbReference type="NCBI Taxonomy" id="7936"/>
    <lineage>
        <taxon>Eukaryota</taxon>
        <taxon>Metazoa</taxon>
        <taxon>Chordata</taxon>
        <taxon>Craniata</taxon>
        <taxon>Vertebrata</taxon>
        <taxon>Euteleostomi</taxon>
        <taxon>Actinopterygii</taxon>
        <taxon>Neopterygii</taxon>
        <taxon>Teleostei</taxon>
        <taxon>Anguilliformes</taxon>
        <taxon>Anguillidae</taxon>
        <taxon>Anguilla</taxon>
    </lineage>
</organism>
<protein>
    <submittedName>
        <fullName evidence="1">Uncharacterized protein</fullName>
    </submittedName>
</protein>